<proteinExistence type="predicted"/>
<accession>A0A2I2GSC8</accession>
<dbReference type="OrthoDB" id="4770905at2759"/>
<dbReference type="VEuPathDB" id="FungiDB:P170DRAFT_422293"/>
<evidence type="ECO:0000313" key="3">
    <source>
        <dbReference type="Proteomes" id="UP000234275"/>
    </source>
</evidence>
<gene>
    <name evidence="2" type="ORF">P170DRAFT_422293</name>
</gene>
<comment type="caution">
    <text evidence="2">The sequence shown here is derived from an EMBL/GenBank/DDBJ whole genome shotgun (WGS) entry which is preliminary data.</text>
</comment>
<dbReference type="EMBL" id="MSFO01000001">
    <property type="protein sequence ID" value="PLB55785.1"/>
    <property type="molecule type" value="Genomic_DNA"/>
</dbReference>
<dbReference type="AlphaFoldDB" id="A0A2I2GSC8"/>
<dbReference type="RefSeq" id="XP_024711087.1">
    <property type="nucleotide sequence ID" value="XM_024847424.1"/>
</dbReference>
<feature type="region of interest" description="Disordered" evidence="1">
    <location>
        <begin position="202"/>
        <end position="225"/>
    </location>
</feature>
<sequence>MTSTGPEGPGKFHRDLLHTTTWHGGSNPEDFKNYLLLEIVVNKSVDEVFGSSGKDPVLPSTGNPRAERQTIQYASRTYSRWRDLWCGVGPRSTQMSRADILYGNGDGRNLSHWLGYNQVAFIPVRMPTPEERFLWVDLTYPIRGIYLPSAYHAMPQQKYQDWTRYVHLKFFHNSLTLKTYKRVDLTDKYRESEARAREAQLAIQSGEQPKARPQVETVKEPDVPEESNLIGFTPEFTVGELHIPKDRELGLGYRPTWTARFDVKQLELALHVPSEMRDEKYLDTYQFITLFNAHDVDSIRPWQTTQARVGELSDQYIKNADVINLQEGTDMKERPTKADVDWLKEVVKNVIGVGLGLIPYVGPFLSMGYDATMDYLDNPEAWGAKNELKLGTQAKAQAIKSASDILEFYRKGKVPHIKFKSRLEEGDDRQPVYVGEDGQGAGVIQVPPTQPKESKAEDDNWVDMDEAYWEGNIEVFDKAQK</sequence>
<dbReference type="Proteomes" id="UP000234275">
    <property type="component" value="Unassembled WGS sequence"/>
</dbReference>
<reference evidence="2 3" key="1">
    <citation type="submission" date="2016-12" db="EMBL/GenBank/DDBJ databases">
        <title>The genomes of Aspergillus section Nigri reveals drivers in fungal speciation.</title>
        <authorList>
            <consortium name="DOE Joint Genome Institute"/>
            <person name="Vesth T.C."/>
            <person name="Nybo J."/>
            <person name="Theobald S."/>
            <person name="Brandl J."/>
            <person name="Frisvad J.C."/>
            <person name="Nielsen K.F."/>
            <person name="Lyhne E.K."/>
            <person name="Kogle M.E."/>
            <person name="Kuo A."/>
            <person name="Riley R."/>
            <person name="Clum A."/>
            <person name="Nolan M."/>
            <person name="Lipzen A."/>
            <person name="Salamov A."/>
            <person name="Henrissat B."/>
            <person name="Wiebenga A."/>
            <person name="De Vries R.P."/>
            <person name="Grigoriev I.V."/>
            <person name="Mortensen U.H."/>
            <person name="Andersen M.R."/>
            <person name="Baker S.E."/>
        </authorList>
    </citation>
    <scope>NUCLEOTIDE SEQUENCE [LARGE SCALE GENOMIC DNA]</scope>
    <source>
        <strain evidence="2 3">IBT 23096</strain>
    </source>
</reference>
<dbReference type="GeneID" id="36555123"/>
<evidence type="ECO:0000256" key="1">
    <source>
        <dbReference type="SAM" id="MobiDB-lite"/>
    </source>
</evidence>
<name>A0A2I2GSC8_9EURO</name>
<feature type="region of interest" description="Disordered" evidence="1">
    <location>
        <begin position="435"/>
        <end position="460"/>
    </location>
</feature>
<protein>
    <submittedName>
        <fullName evidence="2">Uncharacterized protein</fullName>
    </submittedName>
</protein>
<evidence type="ECO:0000313" key="2">
    <source>
        <dbReference type="EMBL" id="PLB55785.1"/>
    </source>
</evidence>
<keyword evidence="3" id="KW-1185">Reference proteome</keyword>
<organism evidence="2 3">
    <name type="scientific">Aspergillus steynii IBT 23096</name>
    <dbReference type="NCBI Taxonomy" id="1392250"/>
    <lineage>
        <taxon>Eukaryota</taxon>
        <taxon>Fungi</taxon>
        <taxon>Dikarya</taxon>
        <taxon>Ascomycota</taxon>
        <taxon>Pezizomycotina</taxon>
        <taxon>Eurotiomycetes</taxon>
        <taxon>Eurotiomycetidae</taxon>
        <taxon>Eurotiales</taxon>
        <taxon>Aspergillaceae</taxon>
        <taxon>Aspergillus</taxon>
        <taxon>Aspergillus subgen. Circumdati</taxon>
    </lineage>
</organism>